<dbReference type="PANTHER" id="PTHR10075:SF100">
    <property type="entry name" value="FASCICLIN-2"/>
    <property type="match status" value="1"/>
</dbReference>
<feature type="domain" description="Ig-like" evidence="10">
    <location>
        <begin position="571"/>
        <end position="663"/>
    </location>
</feature>
<dbReference type="GO" id="GO:0007156">
    <property type="term" value="P:homophilic cell adhesion via plasma membrane adhesion molecules"/>
    <property type="evidence" value="ECO:0007669"/>
    <property type="project" value="TreeGrafter"/>
</dbReference>
<evidence type="ECO:0000256" key="8">
    <source>
        <dbReference type="ARBA" id="ARBA00023157"/>
    </source>
</evidence>
<dbReference type="FunFam" id="2.60.40.10:FF:000308">
    <property type="entry name" value="Down syndrome cell adhesion molecule, isoform D"/>
    <property type="match status" value="1"/>
</dbReference>
<dbReference type="FunFam" id="2.60.40.10:FF:000324">
    <property type="entry name" value="Down syndrome cell adhesion molecule, isoform D"/>
    <property type="match status" value="1"/>
</dbReference>
<evidence type="ECO:0000256" key="6">
    <source>
        <dbReference type="ARBA" id="ARBA00022989"/>
    </source>
</evidence>
<feature type="domain" description="Ig-like" evidence="10">
    <location>
        <begin position="1033"/>
        <end position="1126"/>
    </location>
</feature>
<dbReference type="GO" id="GO:0007411">
    <property type="term" value="P:axon guidance"/>
    <property type="evidence" value="ECO:0007669"/>
    <property type="project" value="TreeGrafter"/>
</dbReference>
<keyword evidence="9" id="KW-0393">Immunoglobulin domain</keyword>
<evidence type="ECO:0000256" key="1">
    <source>
        <dbReference type="ARBA" id="ARBA00004167"/>
    </source>
</evidence>
<dbReference type="FunFam" id="2.60.40.10:FF:000017">
    <property type="entry name" value="Down syndrome cell adhesion molecule b"/>
    <property type="match status" value="11"/>
</dbReference>
<evidence type="ECO:0000256" key="3">
    <source>
        <dbReference type="ARBA" id="ARBA00022729"/>
    </source>
</evidence>
<dbReference type="EMBL" id="JALNTZ010000008">
    <property type="protein sequence ID" value="KAJ3643744.1"/>
    <property type="molecule type" value="Genomic_DNA"/>
</dbReference>
<proteinExistence type="predicted"/>
<evidence type="ECO:0000256" key="9">
    <source>
        <dbReference type="ARBA" id="ARBA00023319"/>
    </source>
</evidence>
<feature type="domain" description="Ig-like" evidence="10">
    <location>
        <begin position="385"/>
        <end position="475"/>
    </location>
</feature>
<dbReference type="GO" id="GO:0098632">
    <property type="term" value="F:cell-cell adhesion mediator activity"/>
    <property type="evidence" value="ECO:0007669"/>
    <property type="project" value="TreeGrafter"/>
</dbReference>
<dbReference type="FunFam" id="2.60.40.10:FF:000302">
    <property type="entry name" value="Down syndrome cell adhesion molecule, isoform D"/>
    <property type="match status" value="1"/>
</dbReference>
<keyword evidence="12" id="KW-1185">Reference proteome</keyword>
<evidence type="ECO:0000256" key="2">
    <source>
        <dbReference type="ARBA" id="ARBA00022692"/>
    </source>
</evidence>
<dbReference type="InterPro" id="IPR007110">
    <property type="entry name" value="Ig-like_dom"/>
</dbReference>
<feature type="domain" description="Ig-like" evidence="10">
    <location>
        <begin position="287"/>
        <end position="380"/>
    </location>
</feature>
<evidence type="ECO:0000313" key="12">
    <source>
        <dbReference type="Proteomes" id="UP001168821"/>
    </source>
</evidence>
<dbReference type="CDD" id="cd20958">
    <property type="entry name" value="IgI_5_Dscam"/>
    <property type="match status" value="1"/>
</dbReference>
<dbReference type="InterPro" id="IPR003599">
    <property type="entry name" value="Ig_sub"/>
</dbReference>
<comment type="caution">
    <text evidence="11">The sequence shown here is derived from an EMBL/GenBank/DDBJ whole genome shotgun (WGS) entry which is preliminary data.</text>
</comment>
<feature type="domain" description="Ig-like" evidence="10">
    <location>
        <begin position="104"/>
        <end position="196"/>
    </location>
</feature>
<dbReference type="GO" id="GO:0005886">
    <property type="term" value="C:plasma membrane"/>
    <property type="evidence" value="ECO:0007669"/>
    <property type="project" value="TreeGrafter"/>
</dbReference>
<dbReference type="Proteomes" id="UP001168821">
    <property type="component" value="Unassembled WGS sequence"/>
</dbReference>
<dbReference type="InterPro" id="IPR013783">
    <property type="entry name" value="Ig-like_fold"/>
</dbReference>
<dbReference type="Pfam" id="PF07679">
    <property type="entry name" value="I-set"/>
    <property type="match status" value="5"/>
</dbReference>
<dbReference type="GO" id="GO:0070593">
    <property type="term" value="P:dendrite self-avoidance"/>
    <property type="evidence" value="ECO:0007669"/>
    <property type="project" value="TreeGrafter"/>
</dbReference>
<dbReference type="SMART" id="SM00409">
    <property type="entry name" value="IG"/>
    <property type="match status" value="16"/>
</dbReference>
<feature type="domain" description="Ig-like" evidence="10">
    <location>
        <begin position="1225"/>
        <end position="1317"/>
    </location>
</feature>
<evidence type="ECO:0000256" key="7">
    <source>
        <dbReference type="ARBA" id="ARBA00023136"/>
    </source>
</evidence>
<sequence length="1512" mass="165127">MDESVLKGNTAIFKCHIPSFVSDYVYVVSWLEDDDKHEIVTKDDQYDSKYLVLPSGELHIRDVGPEDGYKSYQCRTKHRLTGETRLSATKGRLVITEPIGTKAPAFSNDLKIMGYQREAGHSFALLCPAQAFPFPSFRWYKFVEGTTRKQAVTLNDRVKQVAGTLIIREARVEDSGKYLCVVNNSVGGESVETVLTVTAPLKAKIEPQVQTIDFGRPAVFTCNFEGNPIKTISWLKDGHPIDHTDAVLRIESVRKEDKGMYQCFIRNDQENAEATAELKLGGRFEPPQIRHAFNEETVQPGNSVFMKCIASGNPTPEITWELYGRRLTNNERNQIGQYVTVNGDVVSHLNISAIHTNDGGLYRCVASSKVGSADHSARINVYGLPFVRSMEKQAIVAGGTLIVHCPFAGHPVETVVWERDGRLLPINRKQKVFPNGTLIIENVERASDQATYDCVAKNSQGYSARSSLEVQVMVSPQIFPFTFGDEPINSGETVSVQCTVLKGDSPLNLTWSLNERPIGENEGIVVMKMKRFSTLNVDSVQAVHSGKYTCTATNLAGSNSHSAYLTVNVPPQILPFDFGEGPVNEGDTVSIQCTVSKGDNPLNITWTLNNRTVDESHGIIISHLKRVSILTIDSAQAEHAGRFTCLASNPAGSSTFFADLYINGDGVSVQCTVSKGDYPLKITWSLNGRSVEKNEGIVINRASKRVSTLSIDNVQRNHVGNYTCLASNRAATTTFVTSLFLNVPPQIVPFDFGEESTNSGDMTTVNCAVSKGDFPLKIQWTFNGKPIQTVDGVTVGQMSKRLSTLSIDSVEAMHAGKYMCTAKNKAGTISHSAVLNVNVSPQIHPFEFGDESVNSGEMAIVYCAVIKGDLPVKIAWRLNSRPVENVEGINIMQTKKRVSQLTIDDVQAHHAGEYTCIASNKAGNTSFSSYLRVNVPPQIVPFAFDEETTNSGDIATVNCAVSKGDIPLKIRWSFNGKPIQTLDGITVVQMSKRLNTLSIDSVEAMHAGKYICTVENKAGTSSHSAVLNVNVSPQIHPFEFGDESINSGEMALVTCAVIKGDLPIKISWKLNDKPVTSIEGINVMQTKKRVSQLTIDDVQAHHAGEYTCIASNKAGNTSFSSYLRVNVPPQIVPFAFGEVSVNYGDMATTQCAVTKGDFPITITWKLNTRFVDDFPGVTVSQTNKRISTLSIESVDAQHSGNYTCIAVNKAGSVSHSAVLNVNVPPQIHPFDFGDEAVNSGDAVVATCAVTKGDFPIKIHWTLNNQALSDFRTISIMNNKRASQLTIESVEHHLAGEYRCIAENRAGTAEFATYLNVNVPPQIHPFDFGEEAVNSGDIVMAICLVPRGDLPIAIHWTLNNKPIGQFDGVSAVNTNTRASQLTVESAQAHHRGEYKCVAKNKAGVTEFSAFLNVNVPPQINPFDFGQETVNSGDIVIATCIITKGDFPFKVHWMLNNKPIGQFDGISISNTNKRVSQLTIESTEAHHSGQYKCVAENKAGVSEFSTFLNVNGTS</sequence>
<feature type="domain" description="Ig-like" evidence="10">
    <location>
        <begin position="664"/>
        <end position="737"/>
    </location>
</feature>
<evidence type="ECO:0000256" key="4">
    <source>
        <dbReference type="ARBA" id="ARBA00022737"/>
    </source>
</evidence>
<reference evidence="11" key="1">
    <citation type="journal article" date="2023" name="G3 (Bethesda)">
        <title>Whole genome assemblies of Zophobas morio and Tenebrio molitor.</title>
        <authorList>
            <person name="Kaur S."/>
            <person name="Stinson S.A."/>
            <person name="diCenzo G.C."/>
        </authorList>
    </citation>
    <scope>NUCLEOTIDE SEQUENCE</scope>
    <source>
        <strain evidence="11">QUZm001</strain>
    </source>
</reference>
<feature type="domain" description="Ig-like" evidence="10">
    <location>
        <begin position="841"/>
        <end position="934"/>
    </location>
</feature>
<keyword evidence="3" id="KW-0732">Signal</keyword>
<keyword evidence="7" id="KW-0472">Membrane</keyword>
<name>A0AA38HUB5_9CUCU</name>
<feature type="domain" description="Ig-like" evidence="10">
    <location>
        <begin position="1129"/>
        <end position="1220"/>
    </location>
</feature>
<feature type="domain" description="Ig-like" evidence="10">
    <location>
        <begin position="200"/>
        <end position="279"/>
    </location>
</feature>
<feature type="domain" description="Ig-like" evidence="10">
    <location>
        <begin position="1320"/>
        <end position="1411"/>
    </location>
</feature>
<feature type="domain" description="Ig-like" evidence="10">
    <location>
        <begin position="1416"/>
        <end position="1507"/>
    </location>
</feature>
<keyword evidence="6" id="KW-1133">Transmembrane helix</keyword>
<feature type="domain" description="Ig-like" evidence="10">
    <location>
        <begin position="745"/>
        <end position="836"/>
    </location>
</feature>
<dbReference type="PANTHER" id="PTHR10075">
    <property type="entry name" value="BASIGIN RELATED"/>
    <property type="match status" value="1"/>
</dbReference>
<dbReference type="FunFam" id="2.60.40.10:FF:000333">
    <property type="entry name" value="Down syndrome cell adhesion molecule"/>
    <property type="match status" value="1"/>
</dbReference>
<dbReference type="GO" id="GO:0030424">
    <property type="term" value="C:axon"/>
    <property type="evidence" value="ECO:0007669"/>
    <property type="project" value="TreeGrafter"/>
</dbReference>
<keyword evidence="5" id="KW-0130">Cell adhesion</keyword>
<dbReference type="InterPro" id="IPR003598">
    <property type="entry name" value="Ig_sub2"/>
</dbReference>
<gene>
    <name evidence="11" type="ORF">Zmor_026435</name>
</gene>
<keyword evidence="2" id="KW-0812">Transmembrane</keyword>
<evidence type="ECO:0000313" key="11">
    <source>
        <dbReference type="EMBL" id="KAJ3643744.1"/>
    </source>
</evidence>
<keyword evidence="8" id="KW-1015">Disulfide bond</keyword>
<dbReference type="Gene3D" id="2.60.40.10">
    <property type="entry name" value="Immunoglobulins"/>
    <property type="match status" value="16"/>
</dbReference>
<keyword evidence="4" id="KW-0677">Repeat</keyword>
<dbReference type="InterPro" id="IPR036179">
    <property type="entry name" value="Ig-like_dom_sf"/>
</dbReference>
<protein>
    <recommendedName>
        <fullName evidence="10">Ig-like domain-containing protein</fullName>
    </recommendedName>
</protein>
<feature type="domain" description="Ig-like" evidence="10">
    <location>
        <begin position="1"/>
        <end position="87"/>
    </location>
</feature>
<dbReference type="SMART" id="SM00408">
    <property type="entry name" value="IGc2"/>
    <property type="match status" value="15"/>
</dbReference>
<evidence type="ECO:0000259" key="10">
    <source>
        <dbReference type="PROSITE" id="PS50835"/>
    </source>
</evidence>
<dbReference type="FunFam" id="2.60.40.10:FF:000310">
    <property type="entry name" value="Down syndrome cell adhesion molecule, isoform D"/>
    <property type="match status" value="1"/>
</dbReference>
<dbReference type="Pfam" id="PF13927">
    <property type="entry name" value="Ig_3"/>
    <property type="match status" value="10"/>
</dbReference>
<feature type="domain" description="Ig-like" evidence="10">
    <location>
        <begin position="476"/>
        <end position="566"/>
    </location>
</feature>
<dbReference type="SUPFAM" id="SSF48726">
    <property type="entry name" value="Immunoglobulin"/>
    <property type="match status" value="16"/>
</dbReference>
<comment type="subcellular location">
    <subcellularLocation>
        <location evidence="1">Membrane</location>
        <topology evidence="1">Single-pass membrane protein</topology>
    </subcellularLocation>
</comment>
<accession>A0AA38HUB5</accession>
<dbReference type="InterPro" id="IPR013098">
    <property type="entry name" value="Ig_I-set"/>
</dbReference>
<organism evidence="11 12">
    <name type="scientific">Zophobas morio</name>
    <dbReference type="NCBI Taxonomy" id="2755281"/>
    <lineage>
        <taxon>Eukaryota</taxon>
        <taxon>Metazoa</taxon>
        <taxon>Ecdysozoa</taxon>
        <taxon>Arthropoda</taxon>
        <taxon>Hexapoda</taxon>
        <taxon>Insecta</taxon>
        <taxon>Pterygota</taxon>
        <taxon>Neoptera</taxon>
        <taxon>Endopterygota</taxon>
        <taxon>Coleoptera</taxon>
        <taxon>Polyphaga</taxon>
        <taxon>Cucujiformia</taxon>
        <taxon>Tenebrionidae</taxon>
        <taxon>Zophobas</taxon>
    </lineage>
</organism>
<dbReference type="CDD" id="cd20956">
    <property type="entry name" value="IgI_4_Dscam"/>
    <property type="match status" value="1"/>
</dbReference>
<feature type="domain" description="Ig-like" evidence="10">
    <location>
        <begin position="937"/>
        <end position="1028"/>
    </location>
</feature>
<evidence type="ECO:0000256" key="5">
    <source>
        <dbReference type="ARBA" id="ARBA00022889"/>
    </source>
</evidence>
<dbReference type="PROSITE" id="PS50835">
    <property type="entry name" value="IG_LIKE"/>
    <property type="match status" value="16"/>
</dbReference>